<keyword evidence="1" id="KW-0812">Transmembrane</keyword>
<evidence type="ECO:0000313" key="3">
    <source>
        <dbReference type="Proteomes" id="UP001652625"/>
    </source>
</evidence>
<keyword evidence="1" id="KW-0472">Membrane</keyword>
<dbReference type="RefSeq" id="XP_065645015.1">
    <property type="nucleotide sequence ID" value="XM_065788943.1"/>
</dbReference>
<feature type="signal peptide" evidence="2">
    <location>
        <begin position="1"/>
        <end position="19"/>
    </location>
</feature>
<reference evidence="3 4" key="1">
    <citation type="submission" date="2025-05" db="UniProtKB">
        <authorList>
            <consortium name="RefSeq"/>
        </authorList>
    </citation>
    <scope>NUCLEOTIDE SEQUENCE [LARGE SCALE GENOMIC DNA]</scope>
</reference>
<organism evidence="3 5">
    <name type="scientific">Hydra vulgaris</name>
    <name type="common">Hydra</name>
    <name type="synonym">Hydra attenuata</name>
    <dbReference type="NCBI Taxonomy" id="6087"/>
    <lineage>
        <taxon>Eukaryota</taxon>
        <taxon>Metazoa</taxon>
        <taxon>Cnidaria</taxon>
        <taxon>Hydrozoa</taxon>
        <taxon>Hydroidolina</taxon>
        <taxon>Anthoathecata</taxon>
        <taxon>Aplanulata</taxon>
        <taxon>Hydridae</taxon>
        <taxon>Hydra</taxon>
    </lineage>
</organism>
<evidence type="ECO:0000256" key="2">
    <source>
        <dbReference type="SAM" id="SignalP"/>
    </source>
</evidence>
<protein>
    <submittedName>
        <fullName evidence="4 5">Uncharacterized protein LOC100211712 isoform X2</fullName>
    </submittedName>
</protein>
<keyword evidence="1" id="KW-1133">Transmembrane helix</keyword>
<keyword evidence="3" id="KW-1185">Reference proteome</keyword>
<gene>
    <name evidence="4 5" type="primary">LOC100211712</name>
</gene>
<keyword evidence="2" id="KW-0732">Signal</keyword>
<dbReference type="Proteomes" id="UP001652625">
    <property type="component" value="Chromosome 01"/>
</dbReference>
<feature type="transmembrane region" description="Helical" evidence="1">
    <location>
        <begin position="437"/>
        <end position="456"/>
    </location>
</feature>
<proteinExistence type="predicted"/>
<sequence length="489" mass="55093">MWIFLCYCYFYFLLHQVDSFCGSISVFDYVCTTFNSTIIVLSAKPCVSKSFVSFTIMKTGSSSFFYNMKTDKSIDPVRIGNSSTAILLEMQSLSSDIVYKDRLHVKIRAVLLDKSGKRISSDFENIFEAYIPMHPSKCQESILGDNLDKTAGTIKLDQGFVSQNFCDKSMRLGDFSTLCYHSSKGIFLVVLDICTVPYSVNVLAINTLHHVEIMKTFTAKKDVLIPMKAFGGIGGDECGVKLTMFHSHGFSHEKQHTVLAYSCKNQPKAVDIIDDSYYTTYGLVCPESECTKLDVNKQNCTVNVTSNEKAVRMTAEITLNKCYLSKTSAHLNIQVEGFKTFSADLEWSNHFTIRQNANRAVFDLDQNAQVQNGYLPISGGEISLYVKEDLPMLAFHVVVLRHYPEYTDAFPLVRSIFSYNGGELCTKPPSTILVKTLVPIVCILFVLFVVVAVFFIRRRLKQSYNKNGDGLPYQIELNDDDDFEGYETS</sequence>
<name>A0ABM4B816_HYDVU</name>
<dbReference type="RefSeq" id="XP_065645016.1">
    <property type="nucleotide sequence ID" value="XM_065788944.1"/>
</dbReference>
<evidence type="ECO:0000313" key="5">
    <source>
        <dbReference type="RefSeq" id="XP_065645016.1"/>
    </source>
</evidence>
<accession>A0ABM4B816</accession>
<feature type="chain" id="PRO_5045025815" evidence="2">
    <location>
        <begin position="20"/>
        <end position="489"/>
    </location>
</feature>
<evidence type="ECO:0000313" key="4">
    <source>
        <dbReference type="RefSeq" id="XP_065645015.1"/>
    </source>
</evidence>
<evidence type="ECO:0000256" key="1">
    <source>
        <dbReference type="SAM" id="Phobius"/>
    </source>
</evidence>
<dbReference type="GeneID" id="100211712"/>